<feature type="compositionally biased region" description="Pro residues" evidence="1">
    <location>
        <begin position="60"/>
        <end position="82"/>
    </location>
</feature>
<dbReference type="EMBL" id="RCZP01000001">
    <property type="protein sequence ID" value="TPG61362.1"/>
    <property type="molecule type" value="Genomic_DNA"/>
</dbReference>
<organism evidence="2 3">
    <name type="scientific">Muricoccus nepalensis</name>
    <dbReference type="NCBI Taxonomy" id="1854500"/>
    <lineage>
        <taxon>Bacteria</taxon>
        <taxon>Pseudomonadati</taxon>
        <taxon>Pseudomonadota</taxon>
        <taxon>Alphaproteobacteria</taxon>
        <taxon>Acetobacterales</taxon>
        <taxon>Roseomonadaceae</taxon>
        <taxon>Muricoccus</taxon>
    </lineage>
</organism>
<dbReference type="OrthoDB" id="9791432at2"/>
<evidence type="ECO:0000313" key="3">
    <source>
        <dbReference type="Proteomes" id="UP000317078"/>
    </source>
</evidence>
<gene>
    <name evidence="2" type="ORF">EAH89_02085</name>
</gene>
<evidence type="ECO:0000313" key="2">
    <source>
        <dbReference type="EMBL" id="TPG61362.1"/>
    </source>
</evidence>
<evidence type="ECO:0008006" key="4">
    <source>
        <dbReference type="Google" id="ProtNLM"/>
    </source>
</evidence>
<dbReference type="RefSeq" id="WP_140881089.1">
    <property type="nucleotide sequence ID" value="NZ_RCZP01000001.1"/>
</dbReference>
<sequence>MSPLPTLRRRLGAGLVGRKPRLLPVILATCAGLALVKAQALIRAVPDGGAIVSGAAASTPAPPPPAAPAPAAAPAPPPPPDPVDQAERALLGRLRERRAEIEAREAAFAARESVLAAAERRLTARLEEMAALQSRLEALERGRGEREEAGWRGLVKTYEAMRPRDAATVFDDLEMPVLVQIVNRMREAKAAPVIGAMRPDRARSLTAELARLRAATNRTD</sequence>
<reference evidence="2 3" key="1">
    <citation type="journal article" date="2019" name="Environ. Microbiol.">
        <title>Species interactions and distinct microbial communities in high Arctic permafrost affected cryosols are associated with the CH4 and CO2 gas fluxes.</title>
        <authorList>
            <person name="Altshuler I."/>
            <person name="Hamel J."/>
            <person name="Turney S."/>
            <person name="Magnuson E."/>
            <person name="Levesque R."/>
            <person name="Greer C."/>
            <person name="Whyte L.G."/>
        </authorList>
    </citation>
    <scope>NUCLEOTIDE SEQUENCE [LARGE SCALE GENOMIC DNA]</scope>
    <source>
        <strain evidence="2 3">S9.3B</strain>
    </source>
</reference>
<proteinExistence type="predicted"/>
<keyword evidence="3" id="KW-1185">Reference proteome</keyword>
<dbReference type="AlphaFoldDB" id="A0A502GIG7"/>
<protein>
    <recommendedName>
        <fullName evidence="4">Magnesium transporter MgtE intracellular domain-containing protein</fullName>
    </recommendedName>
</protein>
<dbReference type="Proteomes" id="UP000317078">
    <property type="component" value="Unassembled WGS sequence"/>
</dbReference>
<comment type="caution">
    <text evidence="2">The sequence shown here is derived from an EMBL/GenBank/DDBJ whole genome shotgun (WGS) entry which is preliminary data.</text>
</comment>
<evidence type="ECO:0000256" key="1">
    <source>
        <dbReference type="SAM" id="MobiDB-lite"/>
    </source>
</evidence>
<name>A0A502GIG7_9PROT</name>
<accession>A0A502GIG7</accession>
<feature type="region of interest" description="Disordered" evidence="1">
    <location>
        <begin position="55"/>
        <end position="85"/>
    </location>
</feature>